<feature type="coiled-coil region" evidence="5">
    <location>
        <begin position="196"/>
        <end position="223"/>
    </location>
</feature>
<comment type="similarity">
    <text evidence="1 4">Belongs to the N(4)/N(6)-methyltransferase family.</text>
</comment>
<keyword evidence="2 4" id="KW-0489">Methyltransferase</keyword>
<dbReference type="GO" id="GO:0009307">
    <property type="term" value="P:DNA restriction-modification system"/>
    <property type="evidence" value="ECO:0007669"/>
    <property type="project" value="UniProtKB-KW"/>
</dbReference>
<protein>
    <recommendedName>
        <fullName evidence="4">Type II methyltransferase</fullName>
        <ecNumber evidence="4">2.1.1.113</ecNumber>
    </recommendedName>
    <alternativeName>
        <fullName evidence="4">N-4 cytosine-specific methyltransferase</fullName>
    </alternativeName>
</protein>
<keyword evidence="5" id="KW-0175">Coiled coil</keyword>
<sequence>MQVIEGTESIKSLRLSIDPEFKSLIPPLSFEEFSQLEKNITEDGCRDAIVTWNGIIIDGHNRYEICTKHSIPFQTVEKNGFADRNDVRVWIINNQLGRRNILTLVKIDLASKKHDILELKEHAKSKLKTNTGNFDLVQQSKEPFPMLEKALYKVNTTKKIAEETDIGKSTVSKGLQILRKAPEELKQKALKGEVSINEAYKEIKKEEKKQARQQAESDRLLELSSVTKRYRIIHDDFRNADIEPESIDLILTDPPYPAEFLVLWQDLAVFAKKVLKPSGFLIAYSGELHLHKVFEYLSKELIYYWTVSLVHNGNTQIVHARNAVCQWKPILIFQKAPFKKIDQTFKDVLKGSGREKENHEWQQGEEELEPLINTFSKTGETILDPMAGSGTTLIMSLKLQRTGIAIEKDTAHIETIQRRVQNVTVAY</sequence>
<dbReference type="SUPFAM" id="SSF53335">
    <property type="entry name" value="S-adenosyl-L-methionine-dependent methyltransferases"/>
    <property type="match status" value="1"/>
</dbReference>
<name>A0A062V2J7_9EURY</name>
<keyword evidence="8" id="KW-1185">Reference proteome</keyword>
<comment type="catalytic activity">
    <reaction evidence="4">
        <text>a 2'-deoxycytidine in DNA + S-adenosyl-L-methionine = an N(4)-methyl-2'-deoxycytidine in DNA + S-adenosyl-L-homocysteine + H(+)</text>
        <dbReference type="Rhea" id="RHEA:16857"/>
        <dbReference type="Rhea" id="RHEA-COMP:11369"/>
        <dbReference type="Rhea" id="RHEA-COMP:13674"/>
        <dbReference type="ChEBI" id="CHEBI:15378"/>
        <dbReference type="ChEBI" id="CHEBI:57856"/>
        <dbReference type="ChEBI" id="CHEBI:59789"/>
        <dbReference type="ChEBI" id="CHEBI:85452"/>
        <dbReference type="ChEBI" id="CHEBI:137933"/>
        <dbReference type="EC" id="2.1.1.113"/>
    </reaction>
</comment>
<reference evidence="7 8" key="1">
    <citation type="journal article" date="2013" name="Nature">
        <title>Anaerobic oxidation of methane coupled to nitrate reduction in a novel archaeal lineage.</title>
        <authorList>
            <person name="Haroon M.F."/>
            <person name="Hu S."/>
            <person name="Shi Y."/>
            <person name="Imelfort M."/>
            <person name="Keller J."/>
            <person name="Hugenholtz P."/>
            <person name="Yuan Z."/>
            <person name="Tyson G.W."/>
        </authorList>
    </citation>
    <scope>NUCLEOTIDE SEQUENCE [LARGE SCALE GENOMIC DNA]</scope>
    <source>
        <strain evidence="7 8">ANME-2d</strain>
    </source>
</reference>
<evidence type="ECO:0000256" key="2">
    <source>
        <dbReference type="ARBA" id="ARBA00022603"/>
    </source>
</evidence>
<dbReference type="InterPro" id="IPR002941">
    <property type="entry name" value="DNA_methylase_N4/N6"/>
</dbReference>
<dbReference type="InterPro" id="IPR002052">
    <property type="entry name" value="DNA_methylase_N6_adenine_CS"/>
</dbReference>
<dbReference type="Gene3D" id="3.40.50.150">
    <property type="entry name" value="Vaccinia Virus protein VP39"/>
    <property type="match status" value="1"/>
</dbReference>
<evidence type="ECO:0000256" key="5">
    <source>
        <dbReference type="SAM" id="Coils"/>
    </source>
</evidence>
<dbReference type="OrthoDB" id="38200at2157"/>
<dbReference type="InterPro" id="IPR036086">
    <property type="entry name" value="ParB/Sulfiredoxin_sf"/>
</dbReference>
<proteinExistence type="inferred from homology"/>
<comment type="caution">
    <text evidence="7">The sequence shown here is derived from an EMBL/GenBank/DDBJ whole genome shotgun (WGS) entry which is preliminary data.</text>
</comment>
<evidence type="ECO:0000313" key="8">
    <source>
        <dbReference type="Proteomes" id="UP000027153"/>
    </source>
</evidence>
<feature type="domain" description="DNA methylase N-4/N-6" evidence="6">
    <location>
        <begin position="271"/>
        <end position="417"/>
    </location>
</feature>
<keyword evidence="3" id="KW-0808">Transferase</keyword>
<accession>A0A062V2J7</accession>
<dbReference type="GO" id="GO:0003677">
    <property type="term" value="F:DNA binding"/>
    <property type="evidence" value="ECO:0007669"/>
    <property type="project" value="InterPro"/>
</dbReference>
<evidence type="ECO:0000256" key="4">
    <source>
        <dbReference type="RuleBase" id="RU362026"/>
    </source>
</evidence>
<dbReference type="GO" id="GO:0008170">
    <property type="term" value="F:N-methyltransferase activity"/>
    <property type="evidence" value="ECO:0007669"/>
    <property type="project" value="InterPro"/>
</dbReference>
<dbReference type="Pfam" id="PF01555">
    <property type="entry name" value="N6_N4_Mtase"/>
    <property type="match status" value="1"/>
</dbReference>
<evidence type="ECO:0000313" key="7">
    <source>
        <dbReference type="EMBL" id="KCZ71592.1"/>
    </source>
</evidence>
<dbReference type="GO" id="GO:0015667">
    <property type="term" value="F:site-specific DNA-methyltransferase (cytosine-N4-specific) activity"/>
    <property type="evidence" value="ECO:0007669"/>
    <property type="project" value="UniProtKB-EC"/>
</dbReference>
<gene>
    <name evidence="7" type="ORF">ANME2D_02327</name>
</gene>
<dbReference type="PRINTS" id="PR00508">
    <property type="entry name" value="S21N4MTFRASE"/>
</dbReference>
<evidence type="ECO:0000259" key="6">
    <source>
        <dbReference type="Pfam" id="PF01555"/>
    </source>
</evidence>
<dbReference type="SUPFAM" id="SSF110849">
    <property type="entry name" value="ParB/Sulfiredoxin"/>
    <property type="match status" value="1"/>
</dbReference>
<dbReference type="PROSITE" id="PS00092">
    <property type="entry name" value="N6_MTASE"/>
    <property type="match status" value="1"/>
</dbReference>
<dbReference type="CDD" id="cd02440">
    <property type="entry name" value="AdoMet_MTases"/>
    <property type="match status" value="1"/>
</dbReference>
<dbReference type="RefSeq" id="WP_052368868.1">
    <property type="nucleotide sequence ID" value="NZ_JMIY01000005.1"/>
</dbReference>
<evidence type="ECO:0000256" key="3">
    <source>
        <dbReference type="ARBA" id="ARBA00022679"/>
    </source>
</evidence>
<dbReference type="InterPro" id="IPR001091">
    <property type="entry name" value="RM_Methyltransferase"/>
</dbReference>
<keyword evidence="4" id="KW-0949">S-adenosyl-L-methionine</keyword>
<organism evidence="7 8">
    <name type="scientific">Candidatus Methanoperedens nitratireducens</name>
    <dbReference type="NCBI Taxonomy" id="1392998"/>
    <lineage>
        <taxon>Archaea</taxon>
        <taxon>Methanobacteriati</taxon>
        <taxon>Methanobacteriota</taxon>
        <taxon>Stenosarchaea group</taxon>
        <taxon>Methanomicrobia</taxon>
        <taxon>Methanosarcinales</taxon>
        <taxon>ANME-2 cluster</taxon>
        <taxon>Candidatus Methanoperedentaceae</taxon>
        <taxon>Candidatus Methanoperedens</taxon>
    </lineage>
</organism>
<dbReference type="GO" id="GO:0032259">
    <property type="term" value="P:methylation"/>
    <property type="evidence" value="ECO:0007669"/>
    <property type="project" value="UniProtKB-KW"/>
</dbReference>
<dbReference type="InterPro" id="IPR029063">
    <property type="entry name" value="SAM-dependent_MTases_sf"/>
</dbReference>
<dbReference type="AlphaFoldDB" id="A0A062V2J7"/>
<dbReference type="EMBL" id="JMIY01000005">
    <property type="protein sequence ID" value="KCZ71592.1"/>
    <property type="molecule type" value="Genomic_DNA"/>
</dbReference>
<keyword evidence="4" id="KW-0680">Restriction system</keyword>
<dbReference type="EC" id="2.1.1.113" evidence="4"/>
<evidence type="ECO:0000256" key="1">
    <source>
        <dbReference type="ARBA" id="ARBA00006594"/>
    </source>
</evidence>
<dbReference type="Proteomes" id="UP000027153">
    <property type="component" value="Unassembled WGS sequence"/>
</dbReference>